<dbReference type="Proteomes" id="UP000220797">
    <property type="component" value="Unassembled WGS sequence"/>
</dbReference>
<evidence type="ECO:0000313" key="2">
    <source>
        <dbReference type="EMBL" id="CRG95685.1"/>
    </source>
</evidence>
<gene>
    <name evidence="2" type="ORF">PGAL8A_00288200</name>
</gene>
<keyword evidence="3" id="KW-1185">Reference proteome</keyword>
<name>A0A1J1GWK1_PLAGA</name>
<evidence type="ECO:0000256" key="1">
    <source>
        <dbReference type="SAM" id="Coils"/>
    </source>
</evidence>
<accession>A0A1J1GWK1</accession>
<evidence type="ECO:0000313" key="3">
    <source>
        <dbReference type="Proteomes" id="UP000220797"/>
    </source>
</evidence>
<protein>
    <submittedName>
        <fullName evidence="2">Uncharacterized protein</fullName>
    </submittedName>
</protein>
<dbReference type="OrthoDB" id="381420at2759"/>
<keyword evidence="1" id="KW-0175">Coiled coil</keyword>
<sequence length="3096" mass="364019">MHNHLINEKNNCLINVINYNEKNDQPNKNMIKKVDLLHHNSDNIIYENKINVINSPQLSKSYNINELITRKEDFSKNEINNRVDFTNYKNYGSKNVLSKEINFSNNFYNCSNNILSSLSNKNNGENSCGKKCINKNEDNKSYNSENNKIKNKILRNRNLITNSKSEISDSNYSYKEKIPWGKSNYAINEKVKINTMLEFSKQGNSNLFYIESIKDENENTNFSLYKNEDNKYKDILNSNNLYYRRSNELNYYSTNDELKNDNLSKNDQYTSIKIKEFQIKNNELDYATKNKENTQFCKGISEKKLMNFKRNTYEQNNDIETEDKYTFNKYLLTDRITNEQLYPNNSYSNSNYSYLKYKRENLSDESFEHLKSGGIYNSVKNISDVHFSESFKKNKKSPSSLSIKNLNKNHLDKTNVHYNEENVEENNFNEKELNNLVKITKEVYSSNNFSSNSDTTVDCRSINNKIKNIDYLHNFKGTRNLNDLTNINILIDNNDIEHINNLNSSNNSCNLNNIENSKNINDINNLCNLDDIDNLKNINDINNLCNLDDIDNLKNIYNTINISNLSISNNSNNLKNKNNTINTNNLNNSNDIANTHNLNNITKKHDSNNINKVTNIDNLNNVINTDNLNNMNNINNKININNLSTSNNSDNLENINSITNTDTLNSNDDSNKFANNNNDINVSKLINKEEIKCEKYFLNNVNKIENNYSSYITSNEYNENQTKQNKKNKDEFKISKNELYLSKIRLQNEIDEGERIFFNSDSSNYVNKSNFTYSNIKEFKNKNKIKKKHSFEENSNNCINLNKYEKGKNNYNLNTSNFESKCLPSFNKKKSELNSCQIDSTKTIDKYSKDIHKNIVQLDYKELYTEEEKNNITNSLKSCSSHKDNHNNKKWKVVDKEKNSSIFCNDSNLYDNLKSKNIINIDNVDKNDNNIVHKNLIDIKNNIDDNFHKYPDNDKINDIKKNVYSNININYNENSVECINSGIEEINSRSHQTIVSEKDVQEKFENTVCNVSYNFTPISKTSLYREKKKKKPLVLKNTQDLILEDNIYSKSEIKICKCPSMNIKLENTDIIEEKKQTFDSNKDSKELGENMNIKLTGLYFNEQKTNTVIIAEALKIIDKKADDNCKERVKHLFNKELEEKKNECTDSKEIKNENNYKNNVGLYNKNFKISCLKGNNKATKINAHFISKQNNIPTYIEPIKNETIKNLKKLNTKYQKSCYEYEKIDNLKKLPKIVCEKKIKNKENHFLCLEKKNEKDIEVNEEKENKKNSKSSCYNSSVHDFFMHSPCNSNKINHFHCEEITENINPKCKKYLVTKKETNSFDNKANLTKYFSSYSKNPDLDKLNNEINIKKNILLKKKNIKRDKTNDSKYSIKKNEKKKVINNITNEKIKEVTRKKTEKYPLDIEATYKCKNIYLKINVDTSNQELIKHAQHRLSKRTLEFKLITTKLINGFIKSTESKIYKSPTIILQNSETDIFYNITLHVYSTSISTIWLYASISFFLTKYNIQNFKLKTPSSITFTKNGDFLNSLLNRNDVKKNISKNKYEAQNNFLKNINEKKNCNSISPKNFTEMNKKFDNFKEEKDDDYPKNYYDFSNTDISNESILHMSNVNICSSLGNENQPKNEYNNEDYKTMNKEKENSNEIYDISYNDECLSSSTYEELLLDFHDLNKSEIKNEFQNYEYEKNQEKRENKKLKHLNTTIQQNSPPFIEKNSSQKYNKNKDIIKNEKNERIKVNEKPNNYINNKINGEKIWHSMDLEKLNIGYKEPFIFSEFSLKQDVDVQNSNKLFNDLKIEKIKDSSSLTLSSSYISKDNYKNDMKNEELINNNKHFVIEDLTHNDKNNFRRKLSNSNGNDNLNTPLKKDIDDPNIKENICILNTFKEKLEGIKSTKNDTASENDMNITSEKIKIDHKDNSYNIHNNNNYKNYTEKNNIETNLSYENSNYINSLNDGLKTIPSYSNKTYKEKYVNVLNLKRHDEEYTFDNLRESNVMLSNKNEIITKPDFKLVKDSFIDRKENVSYENSNEIKEINEKNKILLDDSTHRKEKHEINNVNLNKMNNHEERTNNIKTEKIQIKEPNTTENFTFKKEAENLNEQHRILNSMYLNKNNSNELKKYENNEIKMVSFNNLSYYNNVEKDKNIIFTPNNANSTLINKFPYSTNISHTPLMKSSNFKGYMDYNNATFNPVDKKVILLKNKEMESHSKRLGNDALKYMHKSEFSKSCENIYLVKRDNNINRANSPINFLNKTFMNNNCIDNEDLNKKHFHKKRLKIYNSEDLLHKTNKSTSCIDNSGKMHDFYNNYNKYLNMQKNYMNCYPNNINSLNICGENIESNTNELVNNLTEYKKNNKNDIYHINKNETLCDNIINPYLINQNVNNYTTKKATDENNTFISVNDFNKNYENYVKEMEHKKSNYNFNKEFLINSQKLVNNKINNNAKDNILLNNKTNNNVINYNLINNNIPLNEVVNNIAINNNNGNIVHNLMKNNKYHNIIGNNNINRSKVDLISINTDRKKNIHNNINLLTHMQFSNPNYNIKSNVNSHNYRNGVNMLNFNKQRVNVVSNNKSSDEINIEPTYVNENKIKYIHNIDKNENELNYKNMLLKKNIYNINYVDNCVIENSPIKNILKKNIHIFSNGITKYVKENPYKVYKTNEQKLKNAIKNNYPFKNLNFVENMENNVNSNNITNIRSRDIYINQKNINNNLSNFNIDGNNNLNYMNKNINNTMNYLDNHSDFNLNFLNQNVNNIIDYPNQRPSHYLNNLNYHVNNNMNYLDQHSNNNLDYLNKNINNNLNTTNKIKLCTIKKSNFNKLNSENSKDIRKYAYSSGNIKNENDINLINSTTLCGASENKNLCNKFNDLKENVNLSSHCLPMKTYHKINLNETYLSPSNFSKMKHMGNIEYNNINLDVNNDYKNNLKKNCRTNNYINDNIQNSINNSKTELDDNHHNNLKNIEQTKIYERILNEKEDSKSMWNDSISDPYNKYSYIDDIINNENSISKNRKFSPFFGKPNNLNIQKNKNFENLSQNIFSNLKVFQLNIQLDESTWKHITFSYEDLLDEKVMKFIKDNKLKQIFLHPIKEKMEYMLQNDIIKRNINITEFL</sequence>
<dbReference type="VEuPathDB" id="PlasmoDB:PGAL8A_00288200"/>
<dbReference type="RefSeq" id="XP_028528493.1">
    <property type="nucleotide sequence ID" value="XM_028671885.1"/>
</dbReference>
<dbReference type="GeneID" id="39731415"/>
<feature type="coiled-coil region" evidence="1">
    <location>
        <begin position="1670"/>
        <end position="1704"/>
    </location>
</feature>
<dbReference type="EMBL" id="CVMV01000045">
    <property type="protein sequence ID" value="CRG95685.1"/>
    <property type="molecule type" value="Genomic_DNA"/>
</dbReference>
<organism evidence="2 3">
    <name type="scientific">Plasmodium gallinaceum</name>
    <dbReference type="NCBI Taxonomy" id="5849"/>
    <lineage>
        <taxon>Eukaryota</taxon>
        <taxon>Sar</taxon>
        <taxon>Alveolata</taxon>
        <taxon>Apicomplexa</taxon>
        <taxon>Aconoidasida</taxon>
        <taxon>Haemosporida</taxon>
        <taxon>Plasmodiidae</taxon>
        <taxon>Plasmodium</taxon>
        <taxon>Plasmodium (Haemamoeba)</taxon>
    </lineage>
</organism>
<reference evidence="2" key="1">
    <citation type="submission" date="2015-04" db="EMBL/GenBank/DDBJ databases">
        <authorList>
            <consortium name="Pathogen Informatics"/>
        </authorList>
    </citation>
    <scope>NUCLEOTIDE SEQUENCE [LARGE SCALE GENOMIC DNA]</scope>
    <source>
        <strain evidence="2">8A</strain>
    </source>
</reference>
<comment type="caution">
    <text evidence="2">The sequence shown here is derived from an EMBL/GenBank/DDBJ whole genome shotgun (WGS) entry which is preliminary data.</text>
</comment>
<proteinExistence type="predicted"/>